<dbReference type="SMART" id="SM00037">
    <property type="entry name" value="CNX"/>
    <property type="match status" value="1"/>
</dbReference>
<evidence type="ECO:0000256" key="1">
    <source>
        <dbReference type="ARBA" id="ARBA00004610"/>
    </source>
</evidence>
<dbReference type="GO" id="GO:0005921">
    <property type="term" value="C:gap junction"/>
    <property type="evidence" value="ECO:0007669"/>
    <property type="project" value="UniProtKB-SubCell"/>
</dbReference>
<evidence type="ECO:0000256" key="8">
    <source>
        <dbReference type="ARBA" id="ARBA00023136"/>
    </source>
</evidence>
<dbReference type="InterPro" id="IPR000500">
    <property type="entry name" value="Connexin"/>
</dbReference>
<dbReference type="PANTHER" id="PTHR11984">
    <property type="entry name" value="CONNEXIN"/>
    <property type="match status" value="1"/>
</dbReference>
<evidence type="ECO:0000256" key="9">
    <source>
        <dbReference type="SAM" id="Phobius"/>
    </source>
</evidence>
<dbReference type="PRINTS" id="PR00206">
    <property type="entry name" value="CONNEXIN"/>
</dbReference>
<keyword evidence="4 9" id="KW-0812">Transmembrane</keyword>
<dbReference type="GO" id="GO:0005886">
    <property type="term" value="C:plasma membrane"/>
    <property type="evidence" value="ECO:0007669"/>
    <property type="project" value="UniProtKB-SubCell"/>
</dbReference>
<evidence type="ECO:0000256" key="5">
    <source>
        <dbReference type="ARBA" id="ARBA00022868"/>
    </source>
</evidence>
<evidence type="ECO:0000256" key="3">
    <source>
        <dbReference type="ARBA" id="ARBA00022475"/>
    </source>
</evidence>
<keyword evidence="3" id="KW-1003">Cell membrane</keyword>
<dbReference type="InterPro" id="IPR019570">
    <property type="entry name" value="Connexin_CCC"/>
</dbReference>
<keyword evidence="5" id="KW-0303">Gap junction</keyword>
<dbReference type="Proteomes" id="UP001591681">
    <property type="component" value="Unassembled WGS sequence"/>
</dbReference>
<sequence>MGDWSILGRFLTEVQNHSTVIGKIWLTMLLIFRILLVTLVGDAVYSDEQSKFTCNTLQPGCNNVCYDTFAPVSHLRFWVFQIVLVSTPSIFYIVYVLHKIAKDEKLELEKVQVRVQGPGRRHPDRDYLHSQLDQDRRQAYSESPSEMHYGGQHYEEEWRHQEEECVEQSLLEEDYGEVGKDPTQLSSSLLLIYIVHVLLRSVMEITFLVGQYYLFGFEVPHLFRCQTYPCPTRTDCFVSRATEKTIFLNFMFSVSLGCFLLNIVELHYLGWVYIFRVLCSACSLCCRAERDPVERLSSFYGLASHNPLLLQLKHSLRGRLVLQSPADAHIAQQKASGGGGLLAHNPGPAISFETDSTLECTSKRSPEERERVRVKLASMAKLGRAKKSWL</sequence>
<proteinExistence type="predicted"/>
<dbReference type="PANTHER" id="PTHR11984:SF50">
    <property type="entry name" value="GAP JUNCTION DELTA-2 PROTEIN-LIKE"/>
    <property type="match status" value="1"/>
</dbReference>
<feature type="transmembrane region" description="Helical" evidence="9">
    <location>
        <begin position="77"/>
        <end position="97"/>
    </location>
</feature>
<keyword evidence="13" id="KW-1185">Reference proteome</keyword>
<dbReference type="InterPro" id="IPR013092">
    <property type="entry name" value="Connexin_N"/>
</dbReference>
<keyword evidence="6" id="KW-0965">Cell junction</keyword>
<keyword evidence="8 9" id="KW-0472">Membrane</keyword>
<evidence type="ECO:0000313" key="12">
    <source>
        <dbReference type="EMBL" id="KAL2096544.1"/>
    </source>
</evidence>
<dbReference type="AlphaFoldDB" id="A0ABD1KBV3"/>
<comment type="caution">
    <text evidence="12">The sequence shown here is derived from an EMBL/GenBank/DDBJ whole genome shotgun (WGS) entry which is preliminary data.</text>
</comment>
<dbReference type="EMBL" id="JBHFQA010000007">
    <property type="protein sequence ID" value="KAL2096544.1"/>
    <property type="molecule type" value="Genomic_DNA"/>
</dbReference>
<evidence type="ECO:0000259" key="11">
    <source>
        <dbReference type="SMART" id="SM01089"/>
    </source>
</evidence>
<evidence type="ECO:0000256" key="6">
    <source>
        <dbReference type="ARBA" id="ARBA00022949"/>
    </source>
</evidence>
<feature type="transmembrane region" description="Helical" evidence="9">
    <location>
        <begin position="20"/>
        <end position="41"/>
    </location>
</feature>
<dbReference type="PROSITE" id="PS00407">
    <property type="entry name" value="CONNEXINS_1"/>
    <property type="match status" value="1"/>
</dbReference>
<reference evidence="12 13" key="1">
    <citation type="submission" date="2024-09" db="EMBL/GenBank/DDBJ databases">
        <title>A chromosome-level genome assembly of Gray's grenadier anchovy, Coilia grayii.</title>
        <authorList>
            <person name="Fu Z."/>
        </authorList>
    </citation>
    <scope>NUCLEOTIDE SEQUENCE [LARGE SCALE GENOMIC DNA]</scope>
    <source>
        <strain evidence="12">G4</strain>
        <tissue evidence="12">Muscle</tissue>
    </source>
</reference>
<feature type="domain" description="Connexin N-terminal" evidence="10">
    <location>
        <begin position="43"/>
        <end position="76"/>
    </location>
</feature>
<protein>
    <recommendedName>
        <fullName evidence="14">Gap junction delta-2 protein-like</fullName>
    </recommendedName>
</protein>
<evidence type="ECO:0008006" key="14">
    <source>
        <dbReference type="Google" id="ProtNLM"/>
    </source>
</evidence>
<keyword evidence="7 9" id="KW-1133">Transmembrane helix</keyword>
<accession>A0ABD1KBV3</accession>
<gene>
    <name evidence="12" type="ORF">ACEWY4_008692</name>
</gene>
<comment type="subcellular location">
    <subcellularLocation>
        <location evidence="1">Cell junction</location>
        <location evidence="1">Gap junction</location>
    </subcellularLocation>
    <subcellularLocation>
        <location evidence="2">Cell membrane</location>
        <topology evidence="2">Multi-pass membrane protein</topology>
    </subcellularLocation>
</comment>
<organism evidence="12 13">
    <name type="scientific">Coilia grayii</name>
    <name type="common">Gray's grenadier anchovy</name>
    <dbReference type="NCBI Taxonomy" id="363190"/>
    <lineage>
        <taxon>Eukaryota</taxon>
        <taxon>Metazoa</taxon>
        <taxon>Chordata</taxon>
        <taxon>Craniata</taxon>
        <taxon>Vertebrata</taxon>
        <taxon>Euteleostomi</taxon>
        <taxon>Actinopterygii</taxon>
        <taxon>Neopterygii</taxon>
        <taxon>Teleostei</taxon>
        <taxon>Clupei</taxon>
        <taxon>Clupeiformes</taxon>
        <taxon>Clupeoidei</taxon>
        <taxon>Engraulidae</taxon>
        <taxon>Coilinae</taxon>
        <taxon>Coilia</taxon>
    </lineage>
</organism>
<dbReference type="InterPro" id="IPR017990">
    <property type="entry name" value="Connexin_CS"/>
</dbReference>
<dbReference type="SMART" id="SM01089">
    <property type="entry name" value="Connexin_CCC"/>
    <property type="match status" value="1"/>
</dbReference>
<evidence type="ECO:0000256" key="2">
    <source>
        <dbReference type="ARBA" id="ARBA00004651"/>
    </source>
</evidence>
<evidence type="ECO:0000256" key="4">
    <source>
        <dbReference type="ARBA" id="ARBA00022692"/>
    </source>
</evidence>
<evidence type="ECO:0000259" key="10">
    <source>
        <dbReference type="SMART" id="SM00037"/>
    </source>
</evidence>
<dbReference type="Gene3D" id="1.20.1440.80">
    <property type="entry name" value="Gap junction channel protein cysteine-rich domain"/>
    <property type="match status" value="1"/>
</dbReference>
<evidence type="ECO:0000256" key="7">
    <source>
        <dbReference type="ARBA" id="ARBA00022989"/>
    </source>
</evidence>
<feature type="transmembrane region" description="Helical" evidence="9">
    <location>
        <begin position="246"/>
        <end position="264"/>
    </location>
</feature>
<dbReference type="Pfam" id="PF00029">
    <property type="entry name" value="Connexin"/>
    <property type="match status" value="1"/>
</dbReference>
<evidence type="ECO:0000313" key="13">
    <source>
        <dbReference type="Proteomes" id="UP001591681"/>
    </source>
</evidence>
<dbReference type="InterPro" id="IPR038359">
    <property type="entry name" value="Connexin_N_sf"/>
</dbReference>
<name>A0ABD1KBV3_9TELE</name>
<feature type="domain" description="Connexin cysteine-rich" evidence="11">
    <location>
        <begin position="203"/>
        <end position="269"/>
    </location>
</feature>